<evidence type="ECO:0000313" key="3">
    <source>
        <dbReference type="Proteomes" id="UP001239445"/>
    </source>
</evidence>
<sequence>MSSKTVKFRRDSPSGGSYLDHQRSDSGVGSFSDSESRTAYGDRPFGGSDFDAPDLYALQDALHNEVSAKQRWMAKATELDDLLSRAHKEIKEAEARMRALEDHVDELEEEKTKLAKANKEMTEENARLKEELKESSSSSTKRKSKSSPVMSGALNTDRDEEKKPRRSASKRHSVRDSDRVEREKERERLHREIEKEMEREKEREMDRLRRRFDKTGDESDAKSSNTSNKSHRSRRESYVEPLGASAPRPQAQVPPSPSRQYSYSSAPYPPQYQPAGAPRAQAVHPQVVVSYSDTSRDEEDGLYHPHPLPNKQRAGRERRG</sequence>
<keyword evidence="3" id="KW-1185">Reference proteome</keyword>
<dbReference type="AlphaFoldDB" id="A0AAJ0BMN6"/>
<feature type="compositionally biased region" description="Low complexity" evidence="1">
    <location>
        <begin position="273"/>
        <end position="282"/>
    </location>
</feature>
<protein>
    <submittedName>
        <fullName evidence="2">Uncharacterized protein</fullName>
    </submittedName>
</protein>
<feature type="region of interest" description="Disordered" evidence="1">
    <location>
        <begin position="111"/>
        <end position="320"/>
    </location>
</feature>
<evidence type="ECO:0000313" key="2">
    <source>
        <dbReference type="EMBL" id="KAK1761108.1"/>
    </source>
</evidence>
<accession>A0AAJ0BMN6</accession>
<feature type="region of interest" description="Disordered" evidence="1">
    <location>
        <begin position="1"/>
        <end position="46"/>
    </location>
</feature>
<dbReference type="Proteomes" id="UP001239445">
    <property type="component" value="Unassembled WGS sequence"/>
</dbReference>
<dbReference type="EMBL" id="MU839827">
    <property type="protein sequence ID" value="KAK1761108.1"/>
    <property type="molecule type" value="Genomic_DNA"/>
</dbReference>
<feature type="compositionally biased region" description="Basic residues" evidence="1">
    <location>
        <begin position="164"/>
        <end position="173"/>
    </location>
</feature>
<feature type="compositionally biased region" description="Basic and acidic residues" evidence="1">
    <location>
        <begin position="111"/>
        <end position="134"/>
    </location>
</feature>
<feature type="compositionally biased region" description="Basic and acidic residues" evidence="1">
    <location>
        <begin position="174"/>
        <end position="221"/>
    </location>
</feature>
<evidence type="ECO:0000256" key="1">
    <source>
        <dbReference type="SAM" id="MobiDB-lite"/>
    </source>
</evidence>
<organism evidence="2 3">
    <name type="scientific">Echria macrotheca</name>
    <dbReference type="NCBI Taxonomy" id="438768"/>
    <lineage>
        <taxon>Eukaryota</taxon>
        <taxon>Fungi</taxon>
        <taxon>Dikarya</taxon>
        <taxon>Ascomycota</taxon>
        <taxon>Pezizomycotina</taxon>
        <taxon>Sordariomycetes</taxon>
        <taxon>Sordariomycetidae</taxon>
        <taxon>Sordariales</taxon>
        <taxon>Schizotheciaceae</taxon>
        <taxon>Echria</taxon>
    </lineage>
</organism>
<gene>
    <name evidence="2" type="ORF">QBC47DRAFT_456769</name>
</gene>
<name>A0AAJ0BMN6_9PEZI</name>
<comment type="caution">
    <text evidence="2">The sequence shown here is derived from an EMBL/GenBank/DDBJ whole genome shotgun (WGS) entry which is preliminary data.</text>
</comment>
<reference evidence="2" key="1">
    <citation type="submission" date="2023-06" db="EMBL/GenBank/DDBJ databases">
        <title>Genome-scale phylogeny and comparative genomics of the fungal order Sordariales.</title>
        <authorList>
            <consortium name="Lawrence Berkeley National Laboratory"/>
            <person name="Hensen N."/>
            <person name="Bonometti L."/>
            <person name="Westerberg I."/>
            <person name="Brannstrom I.O."/>
            <person name="Guillou S."/>
            <person name="Cros-Aarteil S."/>
            <person name="Calhoun S."/>
            <person name="Haridas S."/>
            <person name="Kuo A."/>
            <person name="Mondo S."/>
            <person name="Pangilinan J."/>
            <person name="Riley R."/>
            <person name="Labutti K."/>
            <person name="Andreopoulos B."/>
            <person name="Lipzen A."/>
            <person name="Chen C."/>
            <person name="Yanf M."/>
            <person name="Daum C."/>
            <person name="Ng V."/>
            <person name="Clum A."/>
            <person name="Steindorff A."/>
            <person name="Ohm R."/>
            <person name="Martin F."/>
            <person name="Silar P."/>
            <person name="Natvig D."/>
            <person name="Lalanne C."/>
            <person name="Gautier V."/>
            <person name="Ament-Velasquez S.L."/>
            <person name="Kruys A."/>
            <person name="Hutchinson M.I."/>
            <person name="Powell A.J."/>
            <person name="Barry K."/>
            <person name="Miller A.N."/>
            <person name="Grigoriev I.V."/>
            <person name="Debuchy R."/>
            <person name="Gladieux P."/>
            <person name="Thoren M.H."/>
            <person name="Johannesson H."/>
        </authorList>
    </citation>
    <scope>NUCLEOTIDE SEQUENCE</scope>
    <source>
        <strain evidence="2">PSN4</strain>
    </source>
</reference>
<proteinExistence type="predicted"/>